<dbReference type="STRING" id="4955.A0A1G4MHV3"/>
<evidence type="ECO:0000256" key="3">
    <source>
        <dbReference type="ARBA" id="ARBA00018886"/>
    </source>
</evidence>
<evidence type="ECO:0000256" key="4">
    <source>
        <dbReference type="ARBA" id="ARBA00022563"/>
    </source>
</evidence>
<evidence type="ECO:0000256" key="1">
    <source>
        <dbReference type="ARBA" id="ARBA00004903"/>
    </source>
</evidence>
<dbReference type="OMA" id="KEMKYFR"/>
<dbReference type="Gene3D" id="3.40.430.10">
    <property type="entry name" value="Dihydrofolate Reductase, subunit A"/>
    <property type="match status" value="1"/>
</dbReference>
<keyword evidence="6" id="KW-0560">Oxidoreductase</keyword>
<dbReference type="InterPro" id="IPR012259">
    <property type="entry name" value="DHFR"/>
</dbReference>
<comment type="similarity">
    <text evidence="7">Belongs to the dihydrofolate reductase family.</text>
</comment>
<dbReference type="PANTHER" id="PTHR48069">
    <property type="entry name" value="DIHYDROFOLATE REDUCTASE"/>
    <property type="match status" value="1"/>
</dbReference>
<dbReference type="GO" id="GO:0046655">
    <property type="term" value="P:folic acid metabolic process"/>
    <property type="evidence" value="ECO:0007669"/>
    <property type="project" value="TreeGrafter"/>
</dbReference>
<dbReference type="PROSITE" id="PS51330">
    <property type="entry name" value="DHFR_2"/>
    <property type="match status" value="1"/>
</dbReference>
<dbReference type="PRINTS" id="PR00070">
    <property type="entry name" value="DHFR"/>
</dbReference>
<sequence>MTLSKPPISSVPVVCVVACLMPELGIGCNGALPWRLPREMANFKRITSATFAPGNRNAVVMGRKTWQSIPPKFRPLPGRANVVVSRQFPHALAAQDSDAALFHSNSLTRCLELLPQQVPDLERIYVIGGGEVYAQSYTLCDAMLITEIEPEHPESRPPMDTFLDVDTVHTHFERAQNIDGFLPPAVHLPTDDYLSENGYRYKYALYKRPTATMPNNKAL</sequence>
<dbReference type="GO" id="GO:0046654">
    <property type="term" value="P:tetrahydrofolate biosynthetic process"/>
    <property type="evidence" value="ECO:0007669"/>
    <property type="project" value="UniProtKB-UniPathway"/>
</dbReference>
<organism evidence="9 10">
    <name type="scientific">Lachancea fermentati</name>
    <name type="common">Zygosaccharomyces fermentati</name>
    <dbReference type="NCBI Taxonomy" id="4955"/>
    <lineage>
        <taxon>Eukaryota</taxon>
        <taxon>Fungi</taxon>
        <taxon>Dikarya</taxon>
        <taxon>Ascomycota</taxon>
        <taxon>Saccharomycotina</taxon>
        <taxon>Saccharomycetes</taxon>
        <taxon>Saccharomycetales</taxon>
        <taxon>Saccharomycetaceae</taxon>
        <taxon>Lachancea</taxon>
    </lineage>
</organism>
<comment type="pathway">
    <text evidence="1">Cofactor biosynthesis; tetrahydrofolate biosynthesis; 5,6,7,8-tetrahydrofolate from 7,8-dihydrofolate: step 1/1.</text>
</comment>
<evidence type="ECO:0000313" key="10">
    <source>
        <dbReference type="Proteomes" id="UP000190831"/>
    </source>
</evidence>
<evidence type="ECO:0000256" key="5">
    <source>
        <dbReference type="ARBA" id="ARBA00022857"/>
    </source>
</evidence>
<dbReference type="CDD" id="cd00209">
    <property type="entry name" value="DHFR"/>
    <property type="match status" value="1"/>
</dbReference>
<evidence type="ECO:0000256" key="6">
    <source>
        <dbReference type="ARBA" id="ARBA00023002"/>
    </source>
</evidence>
<dbReference type="InterPro" id="IPR017925">
    <property type="entry name" value="DHFR_CS"/>
</dbReference>
<dbReference type="GO" id="GO:0050661">
    <property type="term" value="F:NADP binding"/>
    <property type="evidence" value="ECO:0007669"/>
    <property type="project" value="InterPro"/>
</dbReference>
<proteinExistence type="inferred from homology"/>
<dbReference type="GO" id="GO:0046452">
    <property type="term" value="P:dihydrofolate metabolic process"/>
    <property type="evidence" value="ECO:0007669"/>
    <property type="project" value="TreeGrafter"/>
</dbReference>
<evidence type="ECO:0000256" key="2">
    <source>
        <dbReference type="ARBA" id="ARBA00012856"/>
    </source>
</evidence>
<dbReference type="GO" id="GO:0005739">
    <property type="term" value="C:mitochondrion"/>
    <property type="evidence" value="ECO:0007669"/>
    <property type="project" value="TreeGrafter"/>
</dbReference>
<dbReference type="GO" id="GO:0006730">
    <property type="term" value="P:one-carbon metabolic process"/>
    <property type="evidence" value="ECO:0007669"/>
    <property type="project" value="UniProtKB-KW"/>
</dbReference>
<keyword evidence="4" id="KW-0554">One-carbon metabolism</keyword>
<dbReference type="InterPro" id="IPR024072">
    <property type="entry name" value="DHFR-like_dom_sf"/>
</dbReference>
<name>A0A1G4MHV3_LACFM</name>
<dbReference type="Pfam" id="PF00186">
    <property type="entry name" value="DHFR_1"/>
    <property type="match status" value="1"/>
</dbReference>
<dbReference type="OrthoDB" id="414698at2759"/>
<evidence type="ECO:0000256" key="7">
    <source>
        <dbReference type="RuleBase" id="RU004474"/>
    </source>
</evidence>
<evidence type="ECO:0000259" key="8">
    <source>
        <dbReference type="PROSITE" id="PS51330"/>
    </source>
</evidence>
<gene>
    <name evidence="9" type="ORF">LAFE_0G09076G</name>
</gene>
<dbReference type="Proteomes" id="UP000190831">
    <property type="component" value="Chromosome G"/>
</dbReference>
<protein>
    <recommendedName>
        <fullName evidence="3">Dihydrofolate reductase</fullName>
        <ecNumber evidence="2">1.5.1.3</ecNumber>
    </recommendedName>
</protein>
<dbReference type="EMBL" id="LT598486">
    <property type="protein sequence ID" value="SCW03377.1"/>
    <property type="molecule type" value="Genomic_DNA"/>
</dbReference>
<dbReference type="PROSITE" id="PS00075">
    <property type="entry name" value="DHFR_1"/>
    <property type="match status" value="1"/>
</dbReference>
<evidence type="ECO:0000313" key="9">
    <source>
        <dbReference type="EMBL" id="SCW03377.1"/>
    </source>
</evidence>
<dbReference type="InterPro" id="IPR001796">
    <property type="entry name" value="DHFR_dom"/>
</dbReference>
<dbReference type="EC" id="1.5.1.3" evidence="2"/>
<dbReference type="PANTHER" id="PTHR48069:SF3">
    <property type="entry name" value="DIHYDROFOLATE REDUCTASE"/>
    <property type="match status" value="1"/>
</dbReference>
<keyword evidence="5" id="KW-0521">NADP</keyword>
<feature type="domain" description="DHFR" evidence="8">
    <location>
        <begin position="12"/>
        <end position="208"/>
    </location>
</feature>
<dbReference type="GO" id="GO:0004146">
    <property type="term" value="F:dihydrofolate reductase activity"/>
    <property type="evidence" value="ECO:0007669"/>
    <property type="project" value="UniProtKB-EC"/>
</dbReference>
<dbReference type="AlphaFoldDB" id="A0A1G4MHV3"/>
<dbReference type="UniPathway" id="UPA00077">
    <property type="reaction ID" value="UER00158"/>
</dbReference>
<keyword evidence="10" id="KW-1185">Reference proteome</keyword>
<accession>A0A1G4MHV3</accession>
<reference evidence="9 10" key="1">
    <citation type="submission" date="2016-03" db="EMBL/GenBank/DDBJ databases">
        <authorList>
            <person name="Devillers H."/>
        </authorList>
    </citation>
    <scope>NUCLEOTIDE SEQUENCE [LARGE SCALE GENOMIC DNA]</scope>
    <source>
        <strain evidence="9">CBS 6772</strain>
    </source>
</reference>
<dbReference type="SUPFAM" id="SSF53597">
    <property type="entry name" value="Dihydrofolate reductase-like"/>
    <property type="match status" value="1"/>
</dbReference>